<feature type="compositionally biased region" description="Basic and acidic residues" evidence="8">
    <location>
        <begin position="574"/>
        <end position="584"/>
    </location>
</feature>
<evidence type="ECO:0000256" key="4">
    <source>
        <dbReference type="ARBA" id="ARBA00022980"/>
    </source>
</evidence>
<organism evidence="10 11">
    <name type="scientific">Bernardetia litoralis (strain ATCC 23117 / DSM 6794 / NBRC 15988 / NCIMB 1366 / Fx l1 / Sio-4)</name>
    <name type="common">Flexibacter litoralis</name>
    <dbReference type="NCBI Taxonomy" id="880071"/>
    <lineage>
        <taxon>Bacteria</taxon>
        <taxon>Pseudomonadati</taxon>
        <taxon>Bacteroidota</taxon>
        <taxon>Cytophagia</taxon>
        <taxon>Cytophagales</taxon>
        <taxon>Bernardetiaceae</taxon>
        <taxon>Bernardetia</taxon>
    </lineage>
</organism>
<evidence type="ECO:0000313" key="10">
    <source>
        <dbReference type="EMBL" id="AFM05083.1"/>
    </source>
</evidence>
<feature type="region of interest" description="Disordered" evidence="8">
    <location>
        <begin position="549"/>
        <end position="610"/>
    </location>
</feature>
<keyword evidence="3" id="KW-0694">RNA-binding</keyword>
<reference evidence="11" key="1">
    <citation type="submission" date="2012-06" db="EMBL/GenBank/DDBJ databases">
        <title>The complete genome of Flexibacter litoralis DSM 6794.</title>
        <authorList>
            <person name="Lucas S."/>
            <person name="Copeland A."/>
            <person name="Lapidus A."/>
            <person name="Glavina del Rio T."/>
            <person name="Dalin E."/>
            <person name="Tice H."/>
            <person name="Bruce D."/>
            <person name="Goodwin L."/>
            <person name="Pitluck S."/>
            <person name="Peters L."/>
            <person name="Ovchinnikova G."/>
            <person name="Lu M."/>
            <person name="Kyrpides N."/>
            <person name="Mavromatis K."/>
            <person name="Ivanova N."/>
            <person name="Brettin T."/>
            <person name="Detter J.C."/>
            <person name="Han C."/>
            <person name="Larimer F."/>
            <person name="Land M."/>
            <person name="Hauser L."/>
            <person name="Markowitz V."/>
            <person name="Cheng J.-F."/>
            <person name="Hugenholtz P."/>
            <person name="Woyke T."/>
            <person name="Wu D."/>
            <person name="Spring S."/>
            <person name="Lang E."/>
            <person name="Kopitz M."/>
            <person name="Brambilla E."/>
            <person name="Klenk H.-P."/>
            <person name="Eisen J.A."/>
        </authorList>
    </citation>
    <scope>NUCLEOTIDE SEQUENCE [LARGE SCALE GENOMIC DNA]</scope>
    <source>
        <strain evidence="11">ATCC 23117 / DSM 6794 / NBRC 15988 / NCIMB 1366 / Sio-4</strain>
    </source>
</reference>
<feature type="compositionally biased region" description="Polar residues" evidence="8">
    <location>
        <begin position="585"/>
        <end position="601"/>
    </location>
</feature>
<dbReference type="GO" id="GO:0022627">
    <property type="term" value="C:cytosolic small ribosomal subunit"/>
    <property type="evidence" value="ECO:0007669"/>
    <property type="project" value="TreeGrafter"/>
</dbReference>
<dbReference type="CDD" id="cd05688">
    <property type="entry name" value="S1_RPS1_repeat_ec3"/>
    <property type="match status" value="2"/>
</dbReference>
<evidence type="ECO:0000256" key="2">
    <source>
        <dbReference type="ARBA" id="ARBA00022737"/>
    </source>
</evidence>
<protein>
    <recommendedName>
        <fullName evidence="6">Small ribosomal subunit protein bS1</fullName>
    </recommendedName>
    <alternativeName>
        <fullName evidence="7">30S ribosomal protein S1</fullName>
    </alternativeName>
</protein>
<dbReference type="CDD" id="cd04465">
    <property type="entry name" value="S1_RPS1_repeat_ec2_hs2"/>
    <property type="match status" value="1"/>
</dbReference>
<evidence type="ECO:0000256" key="5">
    <source>
        <dbReference type="ARBA" id="ARBA00023274"/>
    </source>
</evidence>
<dbReference type="Pfam" id="PF00575">
    <property type="entry name" value="S1"/>
    <property type="match status" value="6"/>
</dbReference>
<dbReference type="GO" id="GO:0006412">
    <property type="term" value="P:translation"/>
    <property type="evidence" value="ECO:0007669"/>
    <property type="project" value="TreeGrafter"/>
</dbReference>
<feature type="domain" description="S1 motif" evidence="9">
    <location>
        <begin position="391"/>
        <end position="461"/>
    </location>
</feature>
<keyword evidence="2" id="KW-0677">Repeat</keyword>
<dbReference type="FunFam" id="2.40.50.140:FF:000011">
    <property type="entry name" value="30S ribosomal protein S1"/>
    <property type="match status" value="1"/>
</dbReference>
<accession>I4AM98</accession>
<dbReference type="InterPro" id="IPR012340">
    <property type="entry name" value="NA-bd_OB-fold"/>
</dbReference>
<feature type="domain" description="S1 motif" evidence="9">
    <location>
        <begin position="302"/>
        <end position="372"/>
    </location>
</feature>
<evidence type="ECO:0000259" key="9">
    <source>
        <dbReference type="PROSITE" id="PS50126"/>
    </source>
</evidence>
<dbReference type="SMART" id="SM00316">
    <property type="entry name" value="S1"/>
    <property type="match status" value="6"/>
</dbReference>
<gene>
    <name evidence="10" type="ordered locus">Fleli_2728</name>
</gene>
<dbReference type="PATRIC" id="fig|880071.3.peg.2715"/>
<feature type="domain" description="S1 motif" evidence="9">
    <location>
        <begin position="217"/>
        <end position="285"/>
    </location>
</feature>
<dbReference type="SUPFAM" id="SSF50249">
    <property type="entry name" value="Nucleic acid-binding proteins"/>
    <property type="match status" value="6"/>
</dbReference>
<dbReference type="HOGENOM" id="CLU_015805_2_0_10"/>
<dbReference type="CDD" id="cd05687">
    <property type="entry name" value="S1_RPS1_repeat_ec1_hs1"/>
    <property type="match status" value="1"/>
</dbReference>
<dbReference type="PRINTS" id="PR00681">
    <property type="entry name" value="RIBOSOMALS1"/>
</dbReference>
<dbReference type="RefSeq" id="WP_014798520.1">
    <property type="nucleotide sequence ID" value="NC_018018.1"/>
</dbReference>
<dbReference type="NCBIfam" id="NF004953">
    <property type="entry name" value="PRK06299.1-3"/>
    <property type="match status" value="1"/>
</dbReference>
<sequence length="610" mass="68390">MSNSNTSAGEINWEELESNKTGFGAGYQDERQQELADLYEETLTAFAENELVTGTIVGVTDREAIVNIGHKSDGLVSLSEFRDLPELKAGDQVTVYVEKQEDANGQILLSRRKAMALQAWKKIEQSHQGDEVIEGVIKRRTKGGLIADIFGIEAFLPGSQIDVKPIRDFDIYVDKKMELKVVKINYANDNVVVSHKILIEKDLEKQRLQILDNLERGQVLEGVVKNITNFGAFVDLGGVDGLLHITDISWGRISHPNEILELDQKLNVVVLDFDEDKKRISLGMKQLQEHPWDSLEATLEVGTKVNGRIVNVADYGAFLEIKPGVEGLIHVSEMSWSQHLRNPQEFLSINDTVDAVILTIDREERKMSLGIKQLTEDPWTKEEVKTKYASGQRHTGTVRNLTNYGLFLELEEGIDGLVHISDLSWTRKFKHPSEFIKVGEQLEVQVLELDTEQRRLALSHKHMEENPWDTFETIFTPNSVHKGTLVNRNDKGANIELPYGVQGFSSTKHLTIEETGKTAEVGNSLDFKVVEFSKDEQRIILSHVATYRSGKEETPAPTKKAKAPKGEASQETTSKSKDMKKSKDLQTTSSLGDNSALSQLKDNMKDGDAK</sequence>
<dbReference type="InterPro" id="IPR035104">
    <property type="entry name" value="Ribosomal_protein_S1-like"/>
</dbReference>
<feature type="domain" description="S1 motif" evidence="9">
    <location>
        <begin position="478"/>
        <end position="544"/>
    </location>
</feature>
<dbReference type="Gene3D" id="2.40.50.140">
    <property type="entry name" value="Nucleic acid-binding proteins"/>
    <property type="match status" value="6"/>
</dbReference>
<comment type="similarity">
    <text evidence="1">Belongs to the bacterial ribosomal protein bS1 family.</text>
</comment>
<dbReference type="PROSITE" id="PS50126">
    <property type="entry name" value="S1"/>
    <property type="match status" value="6"/>
</dbReference>
<dbReference type="InterPro" id="IPR050437">
    <property type="entry name" value="Ribos_protein_bS1-like"/>
</dbReference>
<evidence type="ECO:0000256" key="8">
    <source>
        <dbReference type="SAM" id="MobiDB-lite"/>
    </source>
</evidence>
<keyword evidence="5" id="KW-0687">Ribonucleoprotein</keyword>
<evidence type="ECO:0000256" key="7">
    <source>
        <dbReference type="ARBA" id="ARBA00035517"/>
    </source>
</evidence>
<dbReference type="GO" id="GO:0003735">
    <property type="term" value="F:structural constituent of ribosome"/>
    <property type="evidence" value="ECO:0007669"/>
    <property type="project" value="TreeGrafter"/>
</dbReference>
<keyword evidence="11" id="KW-1185">Reference proteome</keyword>
<name>I4AM98_BERLS</name>
<dbReference type="STRING" id="880071.Fleli_2728"/>
<keyword evidence="4 10" id="KW-0689">Ribosomal protein</keyword>
<feature type="domain" description="S1 motif" evidence="9">
    <location>
        <begin position="130"/>
        <end position="196"/>
    </location>
</feature>
<dbReference type="Proteomes" id="UP000006054">
    <property type="component" value="Chromosome"/>
</dbReference>
<evidence type="ECO:0000256" key="1">
    <source>
        <dbReference type="ARBA" id="ARBA00006767"/>
    </source>
</evidence>
<dbReference type="KEGG" id="fli:Fleli_2728"/>
<dbReference type="OrthoDB" id="9804077at2"/>
<evidence type="ECO:0000256" key="6">
    <source>
        <dbReference type="ARBA" id="ARBA00035293"/>
    </source>
</evidence>
<dbReference type="eggNOG" id="COG0539">
    <property type="taxonomic scope" value="Bacteria"/>
</dbReference>
<dbReference type="FunFam" id="2.40.50.140:FF:000018">
    <property type="entry name" value="30S ribosomal protein S1"/>
    <property type="match status" value="1"/>
</dbReference>
<dbReference type="PANTHER" id="PTHR10724">
    <property type="entry name" value="30S RIBOSOMAL PROTEIN S1"/>
    <property type="match status" value="1"/>
</dbReference>
<dbReference type="GO" id="GO:0003729">
    <property type="term" value="F:mRNA binding"/>
    <property type="evidence" value="ECO:0007669"/>
    <property type="project" value="TreeGrafter"/>
</dbReference>
<feature type="domain" description="S1 motif" evidence="9">
    <location>
        <begin position="49"/>
        <end position="112"/>
    </location>
</feature>
<dbReference type="PANTHER" id="PTHR10724:SF7">
    <property type="entry name" value="SMALL RIBOSOMAL SUBUNIT PROTEIN BS1C"/>
    <property type="match status" value="1"/>
</dbReference>
<proteinExistence type="inferred from homology"/>
<evidence type="ECO:0000313" key="11">
    <source>
        <dbReference type="Proteomes" id="UP000006054"/>
    </source>
</evidence>
<dbReference type="FunFam" id="2.40.50.140:FF:000110">
    <property type="entry name" value="30S ribosomal protein S1"/>
    <property type="match status" value="1"/>
</dbReference>
<evidence type="ECO:0000256" key="3">
    <source>
        <dbReference type="ARBA" id="ARBA00022884"/>
    </source>
</evidence>
<dbReference type="AlphaFoldDB" id="I4AM98"/>
<dbReference type="EMBL" id="CP003345">
    <property type="protein sequence ID" value="AFM05083.1"/>
    <property type="molecule type" value="Genomic_DNA"/>
</dbReference>
<dbReference type="InterPro" id="IPR003029">
    <property type="entry name" value="S1_domain"/>
</dbReference>